<dbReference type="InterPro" id="IPR010432">
    <property type="entry name" value="RDD"/>
</dbReference>
<gene>
    <name evidence="8" type="ORF">EPV75_08660</name>
</gene>
<dbReference type="Pfam" id="PF06271">
    <property type="entry name" value="RDD"/>
    <property type="match status" value="1"/>
</dbReference>
<sequence>MRPFKIIFAFLYDLLLLCAVWFVAAIPFVIWQGPGFEKETVKLVAFQVYLLAITYVYLSYFWVLNGQTPGLRVWHLQILRQDGYIMTRHNANLRFLTGILLFPIGWLGLFIGPQKQTLQDLLAQTKIVPTQKTEPNQ</sequence>
<dbReference type="InterPro" id="IPR051791">
    <property type="entry name" value="Pra-immunoreactive"/>
</dbReference>
<evidence type="ECO:0000313" key="9">
    <source>
        <dbReference type="Proteomes" id="UP000285478"/>
    </source>
</evidence>
<comment type="subcellular location">
    <subcellularLocation>
        <location evidence="1">Cell membrane</location>
        <topology evidence="1">Multi-pass membrane protein</topology>
    </subcellularLocation>
</comment>
<dbReference type="PANTHER" id="PTHR36115:SF10">
    <property type="entry name" value="RDD DOMAIN-CONTAINING PROTEIN"/>
    <property type="match status" value="1"/>
</dbReference>
<dbReference type="GO" id="GO:0005886">
    <property type="term" value="C:plasma membrane"/>
    <property type="evidence" value="ECO:0007669"/>
    <property type="project" value="UniProtKB-SubCell"/>
</dbReference>
<accession>A0A410H472</accession>
<keyword evidence="5 6" id="KW-0472">Membrane</keyword>
<keyword evidence="4 6" id="KW-1133">Transmembrane helix</keyword>
<feature type="domain" description="RDD" evidence="7">
    <location>
        <begin position="7"/>
        <end position="123"/>
    </location>
</feature>
<evidence type="ECO:0000256" key="6">
    <source>
        <dbReference type="SAM" id="Phobius"/>
    </source>
</evidence>
<feature type="transmembrane region" description="Helical" evidence="6">
    <location>
        <begin position="6"/>
        <end position="31"/>
    </location>
</feature>
<evidence type="ECO:0000256" key="3">
    <source>
        <dbReference type="ARBA" id="ARBA00022692"/>
    </source>
</evidence>
<keyword evidence="2" id="KW-1003">Cell membrane</keyword>
<evidence type="ECO:0000313" key="8">
    <source>
        <dbReference type="EMBL" id="QAB15732.1"/>
    </source>
</evidence>
<dbReference type="RefSeq" id="WP_029938500.1">
    <property type="nucleotide sequence ID" value="NZ_CP035033.1"/>
</dbReference>
<organism evidence="8 9">
    <name type="scientific">Hydrogenovibrio thermophilus</name>
    <dbReference type="NCBI Taxonomy" id="265883"/>
    <lineage>
        <taxon>Bacteria</taxon>
        <taxon>Pseudomonadati</taxon>
        <taxon>Pseudomonadota</taxon>
        <taxon>Gammaproteobacteria</taxon>
        <taxon>Thiotrichales</taxon>
        <taxon>Piscirickettsiaceae</taxon>
        <taxon>Hydrogenovibrio</taxon>
    </lineage>
</organism>
<keyword evidence="9" id="KW-1185">Reference proteome</keyword>
<name>A0A410H472_9GAMM</name>
<dbReference type="EMBL" id="CP035033">
    <property type="protein sequence ID" value="QAB15732.1"/>
    <property type="molecule type" value="Genomic_DNA"/>
</dbReference>
<dbReference type="KEGG" id="htr:EPV75_08660"/>
<dbReference type="AlphaFoldDB" id="A0A410H472"/>
<evidence type="ECO:0000256" key="5">
    <source>
        <dbReference type="ARBA" id="ARBA00023136"/>
    </source>
</evidence>
<evidence type="ECO:0000256" key="2">
    <source>
        <dbReference type="ARBA" id="ARBA00022475"/>
    </source>
</evidence>
<feature type="transmembrane region" description="Helical" evidence="6">
    <location>
        <begin position="43"/>
        <end position="63"/>
    </location>
</feature>
<dbReference type="Proteomes" id="UP000285478">
    <property type="component" value="Chromosome"/>
</dbReference>
<dbReference type="PANTHER" id="PTHR36115">
    <property type="entry name" value="PROLINE-RICH ANTIGEN HOMOLOG-RELATED"/>
    <property type="match status" value="1"/>
</dbReference>
<evidence type="ECO:0000256" key="1">
    <source>
        <dbReference type="ARBA" id="ARBA00004651"/>
    </source>
</evidence>
<reference evidence="8 9" key="1">
    <citation type="journal article" date="2018" name="Environ. Microbiol.">
        <title>Genomes of ubiquitous marine and hypersaline Hydrogenovibrio, Thiomicrorhabdus and Thiomicrospira spp. encode a diversity of mechanisms to sustain chemolithoautotrophy in heterogeneous environments.</title>
        <authorList>
            <person name="Scott K.M."/>
            <person name="Williams J."/>
            <person name="Porter C.M.B."/>
            <person name="Russel S."/>
            <person name="Harmer T.L."/>
            <person name="Paul J.H."/>
            <person name="Antonen K.M."/>
            <person name="Bridges M.K."/>
            <person name="Camper G.J."/>
            <person name="Campla C.K."/>
            <person name="Casella L.G."/>
            <person name="Chase E."/>
            <person name="Conrad J.W."/>
            <person name="Cruz M.C."/>
            <person name="Dunlap D.S."/>
            <person name="Duran L."/>
            <person name="Fahsbender E.M."/>
            <person name="Goldsmith D.B."/>
            <person name="Keeley R.F."/>
            <person name="Kondoff M.R."/>
            <person name="Kussy B.I."/>
            <person name="Lane M.K."/>
            <person name="Lawler S."/>
            <person name="Leigh B.A."/>
            <person name="Lewis C."/>
            <person name="Lostal L.M."/>
            <person name="Marking D."/>
            <person name="Mancera P.A."/>
            <person name="McClenthan E.C."/>
            <person name="McIntyre E.A."/>
            <person name="Mine J.A."/>
            <person name="Modi S."/>
            <person name="Moore B.D."/>
            <person name="Morgan W.A."/>
            <person name="Nelson K.M."/>
            <person name="Nguyen K.N."/>
            <person name="Ogburn N."/>
            <person name="Parrino D.G."/>
            <person name="Pedapudi A.D."/>
            <person name="Pelham R.P."/>
            <person name="Preece A.M."/>
            <person name="Rampersad E.A."/>
            <person name="Richardson J.C."/>
            <person name="Rodgers C.M."/>
            <person name="Schaffer B.L."/>
            <person name="Sheridan N.E."/>
            <person name="Solone M.R."/>
            <person name="Staley Z.R."/>
            <person name="Tabuchi M."/>
            <person name="Waide R.J."/>
            <person name="Wanjugi P.W."/>
            <person name="Young S."/>
            <person name="Clum A."/>
            <person name="Daum C."/>
            <person name="Huntemann M."/>
            <person name="Ivanova N."/>
            <person name="Kyrpides N."/>
            <person name="Mikhailova N."/>
            <person name="Palaniappan K."/>
            <person name="Pillay M."/>
            <person name="Reddy T.B.K."/>
            <person name="Shapiro N."/>
            <person name="Stamatis D."/>
            <person name="Varghese N."/>
            <person name="Woyke T."/>
            <person name="Boden R."/>
            <person name="Freyermuth S.K."/>
            <person name="Kerfeld C.A."/>
        </authorList>
    </citation>
    <scope>NUCLEOTIDE SEQUENCE [LARGE SCALE GENOMIC DNA]</scope>
    <source>
        <strain evidence="8 9">JR-2</strain>
    </source>
</reference>
<protein>
    <submittedName>
        <fullName evidence="8">RDD family protein</fullName>
    </submittedName>
</protein>
<keyword evidence="3 6" id="KW-0812">Transmembrane</keyword>
<evidence type="ECO:0000259" key="7">
    <source>
        <dbReference type="Pfam" id="PF06271"/>
    </source>
</evidence>
<evidence type="ECO:0000256" key="4">
    <source>
        <dbReference type="ARBA" id="ARBA00022989"/>
    </source>
</evidence>
<feature type="transmembrane region" description="Helical" evidence="6">
    <location>
        <begin position="93"/>
        <end position="112"/>
    </location>
</feature>
<proteinExistence type="predicted"/>